<name>A0AAW0EFH8_9AGAR</name>
<dbReference type="AlphaFoldDB" id="A0AAW0EFH8"/>
<sequence>MEARSRRLFLASAGFLFASIGFTLVSSSASAYAGMKSVLSTLLRLFYPLHAGHGDAVAATIRRRRTLRNSIHSESRRQSRCVETPSDSTISTTPSSSTSTHTSSSSLSTPRRDSAHEPARKNSHDERPDFRNTPGRRQRRSDSAPPSPAFWATSHLDANVSTTHTSVDDSVLKTLHSRHPSINFHLPHPSSLDGILHRRKSRKATSVSSVTTAETNEPVAEKRRSQLFALHKRASLHADDTETSSWRWSRHSASVSMVEQEGVTVSDGRPSHESRHSQDIGRAIPKRSQTLRTQPYAAPYFFPTPGSVEAESYLPPRQAVKPVRSKTLASDELGVLQ</sequence>
<feature type="compositionally biased region" description="Low complexity" evidence="1">
    <location>
        <begin position="84"/>
        <end position="109"/>
    </location>
</feature>
<feature type="compositionally biased region" description="Low complexity" evidence="1">
    <location>
        <begin position="204"/>
        <end position="213"/>
    </location>
</feature>
<gene>
    <name evidence="2" type="ORF">R3P38DRAFT_2819922</name>
</gene>
<dbReference type="Proteomes" id="UP001362999">
    <property type="component" value="Unassembled WGS sequence"/>
</dbReference>
<feature type="region of interest" description="Disordered" evidence="1">
    <location>
        <begin position="257"/>
        <end position="289"/>
    </location>
</feature>
<feature type="region of interest" description="Disordered" evidence="1">
    <location>
        <begin position="307"/>
        <end position="337"/>
    </location>
</feature>
<dbReference type="EMBL" id="JAWWNJ010000001">
    <property type="protein sequence ID" value="KAK7063714.1"/>
    <property type="molecule type" value="Genomic_DNA"/>
</dbReference>
<dbReference type="PROSITE" id="PS51318">
    <property type="entry name" value="TAT"/>
    <property type="match status" value="1"/>
</dbReference>
<evidence type="ECO:0000313" key="2">
    <source>
        <dbReference type="EMBL" id="KAK7063714.1"/>
    </source>
</evidence>
<accession>A0AAW0EFH8</accession>
<organism evidence="2 3">
    <name type="scientific">Favolaschia claudopus</name>
    <dbReference type="NCBI Taxonomy" id="2862362"/>
    <lineage>
        <taxon>Eukaryota</taxon>
        <taxon>Fungi</taxon>
        <taxon>Dikarya</taxon>
        <taxon>Basidiomycota</taxon>
        <taxon>Agaricomycotina</taxon>
        <taxon>Agaricomycetes</taxon>
        <taxon>Agaricomycetidae</taxon>
        <taxon>Agaricales</taxon>
        <taxon>Marasmiineae</taxon>
        <taxon>Mycenaceae</taxon>
        <taxon>Favolaschia</taxon>
    </lineage>
</organism>
<reference evidence="2 3" key="1">
    <citation type="journal article" date="2024" name="J Genomics">
        <title>Draft genome sequencing and assembly of Favolaschia claudopus CIRM-BRFM 2984 isolated from oak limbs.</title>
        <authorList>
            <person name="Navarro D."/>
            <person name="Drula E."/>
            <person name="Chaduli D."/>
            <person name="Cazenave R."/>
            <person name="Ahrendt S."/>
            <person name="Wang J."/>
            <person name="Lipzen A."/>
            <person name="Daum C."/>
            <person name="Barry K."/>
            <person name="Grigoriev I.V."/>
            <person name="Favel A."/>
            <person name="Rosso M.N."/>
            <person name="Martin F."/>
        </authorList>
    </citation>
    <scope>NUCLEOTIDE SEQUENCE [LARGE SCALE GENOMIC DNA]</scope>
    <source>
        <strain evidence="2 3">CIRM-BRFM 2984</strain>
    </source>
</reference>
<keyword evidence="3" id="KW-1185">Reference proteome</keyword>
<proteinExistence type="predicted"/>
<evidence type="ECO:0000256" key="1">
    <source>
        <dbReference type="SAM" id="MobiDB-lite"/>
    </source>
</evidence>
<feature type="compositionally biased region" description="Basic and acidic residues" evidence="1">
    <location>
        <begin position="110"/>
        <end position="130"/>
    </location>
</feature>
<comment type="caution">
    <text evidence="2">The sequence shown here is derived from an EMBL/GenBank/DDBJ whole genome shotgun (WGS) entry which is preliminary data.</text>
</comment>
<evidence type="ECO:0000313" key="3">
    <source>
        <dbReference type="Proteomes" id="UP001362999"/>
    </source>
</evidence>
<feature type="compositionally biased region" description="Basic and acidic residues" evidence="1">
    <location>
        <begin position="269"/>
        <end position="279"/>
    </location>
</feature>
<feature type="region of interest" description="Disordered" evidence="1">
    <location>
        <begin position="200"/>
        <end position="221"/>
    </location>
</feature>
<feature type="region of interest" description="Disordered" evidence="1">
    <location>
        <begin position="68"/>
        <end position="152"/>
    </location>
</feature>
<protein>
    <submittedName>
        <fullName evidence="2">Uncharacterized protein</fullName>
    </submittedName>
</protein>
<dbReference type="InterPro" id="IPR006311">
    <property type="entry name" value="TAT_signal"/>
</dbReference>